<proteinExistence type="inferred from homology"/>
<dbReference type="CDD" id="cd15482">
    <property type="entry name" value="Sialidase_non-viral"/>
    <property type="match status" value="1"/>
</dbReference>
<name>A0ABW4ZEA2_9BACT</name>
<dbReference type="RefSeq" id="WP_377086929.1">
    <property type="nucleotide sequence ID" value="NZ_JBHSJL010000014.1"/>
</dbReference>
<comment type="similarity">
    <text evidence="2">Belongs to the glycosyl hydrolase 33 family.</text>
</comment>
<evidence type="ECO:0000259" key="4">
    <source>
        <dbReference type="Pfam" id="PF13088"/>
    </source>
</evidence>
<dbReference type="InterPro" id="IPR026856">
    <property type="entry name" value="Sialidase_fam"/>
</dbReference>
<dbReference type="InterPro" id="IPR011040">
    <property type="entry name" value="Sialidase"/>
</dbReference>
<dbReference type="EC" id="3.2.1.18" evidence="3"/>
<evidence type="ECO:0000256" key="2">
    <source>
        <dbReference type="ARBA" id="ARBA00009348"/>
    </source>
</evidence>
<comment type="caution">
    <text evidence="5">The sequence shown here is derived from an EMBL/GenBank/DDBJ whole genome shotgun (WGS) entry which is preliminary data.</text>
</comment>
<dbReference type="Gene3D" id="2.120.10.10">
    <property type="match status" value="1"/>
</dbReference>
<dbReference type="Pfam" id="PF13088">
    <property type="entry name" value="BNR_2"/>
    <property type="match status" value="1"/>
</dbReference>
<dbReference type="PANTHER" id="PTHR10628">
    <property type="entry name" value="SIALIDASE"/>
    <property type="match status" value="1"/>
</dbReference>
<accession>A0ABW4ZEA2</accession>
<evidence type="ECO:0000256" key="3">
    <source>
        <dbReference type="ARBA" id="ARBA00012733"/>
    </source>
</evidence>
<evidence type="ECO:0000313" key="6">
    <source>
        <dbReference type="Proteomes" id="UP001597389"/>
    </source>
</evidence>
<gene>
    <name evidence="5" type="ORF">ACFSW8_15000</name>
</gene>
<evidence type="ECO:0000256" key="1">
    <source>
        <dbReference type="ARBA" id="ARBA00000427"/>
    </source>
</evidence>
<organism evidence="5 6">
    <name type="scientific">Rubritalea tangerina</name>
    <dbReference type="NCBI Taxonomy" id="430798"/>
    <lineage>
        <taxon>Bacteria</taxon>
        <taxon>Pseudomonadati</taxon>
        <taxon>Verrucomicrobiota</taxon>
        <taxon>Verrucomicrobiia</taxon>
        <taxon>Verrucomicrobiales</taxon>
        <taxon>Rubritaleaceae</taxon>
        <taxon>Rubritalea</taxon>
    </lineage>
</organism>
<dbReference type="InterPro" id="IPR036278">
    <property type="entry name" value="Sialidase_sf"/>
</dbReference>
<comment type="catalytic activity">
    <reaction evidence="1">
        <text>Hydrolysis of alpha-(2-&gt;3)-, alpha-(2-&gt;6)-, alpha-(2-&gt;8)- glycosidic linkages of terminal sialic acid residues in oligosaccharides, glycoproteins, glycolipids, colominic acid and synthetic substrates.</text>
        <dbReference type="EC" id="3.2.1.18"/>
    </reaction>
</comment>
<sequence>MKAILIAGSVVTAACLSHVAAKDTPKPKIVKISSLDELKVKGKPGLEKEYKYFREPNAVVTKNGTLLVTFGPHHVRGKNDRAHQDMLLKRSSDSGKTWSDVTLIADHGMNSVLPTTLVYDEIKDRVLLVYNIIFNDPDSNEKKPCQQFMIYSDDEGLTWSKPKEILPDLGGICVFGGSNGLQVKHGKNKGQLIIPGGCGSKITWFSSSDHGVTWRTRDIGVKNKGRKEATACETPDGKLHLFHRTNGFGMLHSTSSDGGATWTPQQKSAAEIWASCNNSALTFKHNGTAYLALAGPVGPEHANKIALEEEAASLVRGKEDSKQSARCNGAIFLSSDGGKTFPHKSLLTPGWICGYNGLVHLPDGNLGFIFEGANKNIPWNKIKGKADHNTGAALGIYMAIVHPEWILKNSKN</sequence>
<protein>
    <recommendedName>
        <fullName evidence="3">exo-alpha-sialidase</fullName>
        <ecNumber evidence="3">3.2.1.18</ecNumber>
    </recommendedName>
</protein>
<dbReference type="SUPFAM" id="SSF50939">
    <property type="entry name" value="Sialidases"/>
    <property type="match status" value="1"/>
</dbReference>
<keyword evidence="6" id="KW-1185">Reference proteome</keyword>
<dbReference type="Proteomes" id="UP001597389">
    <property type="component" value="Unassembled WGS sequence"/>
</dbReference>
<dbReference type="PANTHER" id="PTHR10628:SF30">
    <property type="entry name" value="EXO-ALPHA-SIALIDASE"/>
    <property type="match status" value="1"/>
</dbReference>
<dbReference type="EMBL" id="JBHUJB010000073">
    <property type="protein sequence ID" value="MFD2160209.1"/>
    <property type="molecule type" value="Genomic_DNA"/>
</dbReference>
<evidence type="ECO:0000313" key="5">
    <source>
        <dbReference type="EMBL" id="MFD2160209.1"/>
    </source>
</evidence>
<dbReference type="PROSITE" id="PS51257">
    <property type="entry name" value="PROKAR_LIPOPROTEIN"/>
    <property type="match status" value="1"/>
</dbReference>
<feature type="domain" description="Sialidase" evidence="4">
    <location>
        <begin position="84"/>
        <end position="365"/>
    </location>
</feature>
<reference evidence="6" key="1">
    <citation type="journal article" date="2019" name="Int. J. Syst. Evol. Microbiol.">
        <title>The Global Catalogue of Microorganisms (GCM) 10K type strain sequencing project: providing services to taxonomists for standard genome sequencing and annotation.</title>
        <authorList>
            <consortium name="The Broad Institute Genomics Platform"/>
            <consortium name="The Broad Institute Genome Sequencing Center for Infectious Disease"/>
            <person name="Wu L."/>
            <person name="Ma J."/>
        </authorList>
    </citation>
    <scope>NUCLEOTIDE SEQUENCE [LARGE SCALE GENOMIC DNA]</scope>
    <source>
        <strain evidence="6">CCUG 57942</strain>
    </source>
</reference>